<dbReference type="InterPro" id="IPR000620">
    <property type="entry name" value="EamA_dom"/>
</dbReference>
<sequence length="295" mass="31755">MVGVLPREDKTAAGIGIMVLAVALFTCIDTSAKWLLIAGLPALQVVFARYAGHLLVSLIVYLPQEGLSAIRSQSPGKQFLRSVFLLGSTILNFIALSYLPITITTTIQFTMPIVVTLLAIPMLGETVGIRRIIAVCVGFSGVLVVTQPWSAAWHPAMLLSVASVVVASLYFVMTRMLAGIESNATQQLWSSAVSTTILLPFVVKGWVWPPDIQAWMVFMAIGFFGATGHIAATTAHRWADASLLSPMFYTQIVFAAFAGIFIFGTWPTIYTLGGGAIIIGSGLYIWARERKVKGG</sequence>
<dbReference type="InterPro" id="IPR037185">
    <property type="entry name" value="EmrE-like"/>
</dbReference>
<keyword evidence="1" id="KW-0812">Transmembrane</keyword>
<feature type="transmembrane region" description="Helical" evidence="1">
    <location>
        <begin position="188"/>
        <end position="206"/>
    </location>
</feature>
<dbReference type="STRING" id="266809.PM03_09305"/>
<dbReference type="EMBL" id="CYRX01000011">
    <property type="protein sequence ID" value="CUH59868.1"/>
    <property type="molecule type" value="Genomic_DNA"/>
</dbReference>
<keyword evidence="1" id="KW-0472">Membrane</keyword>
<dbReference type="eggNOG" id="COG0697">
    <property type="taxonomic scope" value="Bacteria"/>
</dbReference>
<name>A0A0P1EXS0_9RHOB</name>
<dbReference type="SUPFAM" id="SSF103481">
    <property type="entry name" value="Multidrug resistance efflux transporter EmrE"/>
    <property type="match status" value="2"/>
</dbReference>
<dbReference type="Pfam" id="PF00892">
    <property type="entry name" value="EamA"/>
    <property type="match status" value="2"/>
</dbReference>
<feature type="transmembrane region" description="Helical" evidence="1">
    <location>
        <begin position="156"/>
        <end position="176"/>
    </location>
</feature>
<reference evidence="3 4" key="1">
    <citation type="submission" date="2015-09" db="EMBL/GenBank/DDBJ databases">
        <authorList>
            <consortium name="Swine Surveillance"/>
        </authorList>
    </citation>
    <scope>NUCLEOTIDE SEQUENCE [LARGE SCALE GENOMIC DNA]</scope>
    <source>
        <strain evidence="3 4">CECT 5294</strain>
    </source>
</reference>
<protein>
    <submittedName>
        <fullName evidence="3">Carboxylate/amino acid/amine transporter</fullName>
    </submittedName>
</protein>
<proteinExistence type="predicted"/>
<feature type="transmembrane region" description="Helical" evidence="1">
    <location>
        <begin position="269"/>
        <end position="287"/>
    </location>
</feature>
<dbReference type="PANTHER" id="PTHR22911">
    <property type="entry name" value="ACYL-MALONYL CONDENSING ENZYME-RELATED"/>
    <property type="match status" value="1"/>
</dbReference>
<gene>
    <name evidence="3" type="ORF">THS5294_01157</name>
</gene>
<keyword evidence="1" id="KW-1133">Transmembrane helix</keyword>
<organism evidence="3 4">
    <name type="scientific">Thalassobacter stenotrophicus</name>
    <dbReference type="NCBI Taxonomy" id="266809"/>
    <lineage>
        <taxon>Bacteria</taxon>
        <taxon>Pseudomonadati</taxon>
        <taxon>Pseudomonadota</taxon>
        <taxon>Alphaproteobacteria</taxon>
        <taxon>Rhodobacterales</taxon>
        <taxon>Roseobacteraceae</taxon>
        <taxon>Thalassobacter</taxon>
    </lineage>
</organism>
<feature type="transmembrane region" description="Helical" evidence="1">
    <location>
        <begin position="42"/>
        <end position="62"/>
    </location>
</feature>
<feature type="transmembrane region" description="Helical" evidence="1">
    <location>
        <begin position="107"/>
        <end position="124"/>
    </location>
</feature>
<feature type="domain" description="EamA" evidence="2">
    <location>
        <begin position="156"/>
        <end position="281"/>
    </location>
</feature>
<evidence type="ECO:0000313" key="3">
    <source>
        <dbReference type="EMBL" id="CUH59868.1"/>
    </source>
</evidence>
<feature type="domain" description="EamA" evidence="2">
    <location>
        <begin position="14"/>
        <end position="146"/>
    </location>
</feature>
<evidence type="ECO:0000256" key="1">
    <source>
        <dbReference type="SAM" id="Phobius"/>
    </source>
</evidence>
<dbReference type="AlphaFoldDB" id="A0A0P1EXS0"/>
<accession>A0A0P1EXS0</accession>
<dbReference type="RefSeq" id="WP_233486412.1">
    <property type="nucleotide sequence ID" value="NZ_CYRX01000011.1"/>
</dbReference>
<dbReference type="Proteomes" id="UP000051298">
    <property type="component" value="Unassembled WGS sequence"/>
</dbReference>
<evidence type="ECO:0000313" key="4">
    <source>
        <dbReference type="Proteomes" id="UP000051298"/>
    </source>
</evidence>
<feature type="transmembrane region" description="Helical" evidence="1">
    <location>
        <begin position="243"/>
        <end position="263"/>
    </location>
</feature>
<dbReference type="GO" id="GO:0016020">
    <property type="term" value="C:membrane"/>
    <property type="evidence" value="ECO:0007669"/>
    <property type="project" value="InterPro"/>
</dbReference>
<feature type="transmembrane region" description="Helical" evidence="1">
    <location>
        <begin position="212"/>
        <end position="231"/>
    </location>
</feature>
<feature type="transmembrane region" description="Helical" evidence="1">
    <location>
        <begin position="83"/>
        <end position="101"/>
    </location>
</feature>
<evidence type="ECO:0000259" key="2">
    <source>
        <dbReference type="Pfam" id="PF00892"/>
    </source>
</evidence>
<feature type="transmembrane region" description="Helical" evidence="1">
    <location>
        <begin position="12"/>
        <end position="36"/>
    </location>
</feature>
<dbReference type="PANTHER" id="PTHR22911:SF103">
    <property type="entry name" value="BLR2811 PROTEIN"/>
    <property type="match status" value="1"/>
</dbReference>